<evidence type="ECO:0000313" key="3">
    <source>
        <dbReference type="EMBL" id="KAG9396307.1"/>
    </source>
</evidence>
<evidence type="ECO:0000313" key="4">
    <source>
        <dbReference type="Proteomes" id="UP000717585"/>
    </source>
</evidence>
<protein>
    <submittedName>
        <fullName evidence="3">Uncharacterized protein</fullName>
    </submittedName>
</protein>
<feature type="coiled-coil region" evidence="1">
    <location>
        <begin position="65"/>
        <end position="118"/>
    </location>
</feature>
<keyword evidence="4" id="KW-1185">Reference proteome</keyword>
<proteinExistence type="predicted"/>
<comment type="caution">
    <text evidence="3">The sequence shown here is derived from an EMBL/GenBank/DDBJ whole genome shotgun (WGS) entry which is preliminary data.</text>
</comment>
<feature type="region of interest" description="Disordered" evidence="2">
    <location>
        <begin position="1"/>
        <end position="35"/>
    </location>
</feature>
<evidence type="ECO:0000256" key="1">
    <source>
        <dbReference type="SAM" id="Coils"/>
    </source>
</evidence>
<keyword evidence="1" id="KW-0175">Coiled coil</keyword>
<accession>A0A8J6E5U4</accession>
<dbReference type="EMBL" id="JAHDYR010000006">
    <property type="protein sequence ID" value="KAG9396307.1"/>
    <property type="molecule type" value="Genomic_DNA"/>
</dbReference>
<dbReference type="Proteomes" id="UP000717585">
    <property type="component" value="Unassembled WGS sequence"/>
</dbReference>
<organism evidence="3 4">
    <name type="scientific">Carpediemonas membranifera</name>
    <dbReference type="NCBI Taxonomy" id="201153"/>
    <lineage>
        <taxon>Eukaryota</taxon>
        <taxon>Metamonada</taxon>
        <taxon>Carpediemonas-like organisms</taxon>
        <taxon>Carpediemonas</taxon>
    </lineage>
</organism>
<reference evidence="3" key="1">
    <citation type="submission" date="2021-05" db="EMBL/GenBank/DDBJ databases">
        <title>A free-living protist that lacks canonical eukaryotic 1 DNA replication and segregation systems.</title>
        <authorList>
            <person name="Salas-Leiva D.E."/>
            <person name="Tromer E.C."/>
            <person name="Curtis B.A."/>
            <person name="Jerlstrom-Hultqvist J."/>
            <person name="Kolisko M."/>
            <person name="Yi Z."/>
            <person name="Salas-Leiva J.S."/>
            <person name="Gallot-Lavallee L."/>
            <person name="Kops G.J.P.L."/>
            <person name="Archibald J.M."/>
            <person name="Simpson A.G.B."/>
            <person name="Roger A.J."/>
        </authorList>
    </citation>
    <scope>NUCLEOTIDE SEQUENCE</scope>
    <source>
        <strain evidence="3">BICM</strain>
    </source>
</reference>
<dbReference type="Gene3D" id="1.10.287.1490">
    <property type="match status" value="1"/>
</dbReference>
<evidence type="ECO:0000256" key="2">
    <source>
        <dbReference type="SAM" id="MobiDB-lite"/>
    </source>
</evidence>
<name>A0A8J6E5U4_9EUKA</name>
<feature type="coiled-coil region" evidence="1">
    <location>
        <begin position="219"/>
        <end position="302"/>
    </location>
</feature>
<dbReference type="AlphaFoldDB" id="A0A8J6E5U4"/>
<feature type="coiled-coil region" evidence="1">
    <location>
        <begin position="143"/>
        <end position="183"/>
    </location>
</feature>
<sequence length="382" mass="42597">MYTPGSSLYSPSLRTPGSRSPQIPRSPSLQSAMPLHTSSLGRLLISMKSPKLGDSYNDFVQQVNSSKLEAQTAKQEKDLASIEVEELKRQLEAARKEVAEVTRRAEHAEGKYEELQNALSNDPSVEVALQKMTDRVVKAQDETTAHKAKITELRTRIEEVRREDRTEELLAKVRALEEELEQRPSEDEVHTMQSQINDLTIELSGRPELSELTDVQRELDMQTREADAAHTALREAQARITARAGETENLAAKCTAFAKENKDLTRAVDSLTKENESLKSHCAVLEKRVEELAKTLDTVEYNSGRDIRELKAMIKDADADHARTVADLNAAVEAEQKATTVQITALLDSFYDALELSSEPMAQDIIRTLNMLVRTGTRPCAG</sequence>
<gene>
    <name evidence="3" type="ORF">J8273_2038</name>
</gene>